<accession>A0ABS8DLX8</accession>
<dbReference type="Pfam" id="PF22525">
    <property type="entry name" value="H2TH_5"/>
    <property type="match status" value="1"/>
</dbReference>
<gene>
    <name evidence="2" type="ORF">LIZ65_19405</name>
</gene>
<evidence type="ECO:0000259" key="1">
    <source>
        <dbReference type="Pfam" id="PF22525"/>
    </source>
</evidence>
<protein>
    <submittedName>
        <fullName evidence="2">Integration host factor</fullName>
    </submittedName>
</protein>
<reference evidence="2 3" key="1">
    <citation type="submission" date="2021-10" db="EMBL/GenBank/DDBJ databases">
        <title>Collection of gut derived symbiotic bacterial strains cultured from healthy donors.</title>
        <authorList>
            <person name="Lin H."/>
            <person name="Littmann E."/>
            <person name="Kohout C."/>
            <person name="Pamer E.G."/>
        </authorList>
    </citation>
    <scope>NUCLEOTIDE SEQUENCE [LARGE SCALE GENOMIC DNA]</scope>
    <source>
        <strain evidence="2 3">DFI.1.165</strain>
    </source>
</reference>
<dbReference type="Proteomes" id="UP001299546">
    <property type="component" value="Unassembled WGS sequence"/>
</dbReference>
<sequence>MNEKENHLPNLSDKERAHALELAMKARKRRAVLKARMKSGELAFTDALNEEDAKRIEVVSLLKCVPGIGASKAEAIRRLVKIPLGRRVSGLGIRQREKLTALEKNGWKMTAQRSKAL</sequence>
<dbReference type="InterPro" id="IPR055201">
    <property type="entry name" value="IHF-like_H2TH"/>
</dbReference>
<dbReference type="InterPro" id="IPR047806">
    <property type="entry name" value="IHF_actinobact"/>
</dbReference>
<feature type="domain" description="Integration host factor-like helix-two turn-helix" evidence="1">
    <location>
        <begin position="46"/>
        <end position="100"/>
    </location>
</feature>
<comment type="caution">
    <text evidence="2">The sequence shown here is derived from an EMBL/GenBank/DDBJ whole genome shotgun (WGS) entry which is preliminary data.</text>
</comment>
<evidence type="ECO:0000313" key="2">
    <source>
        <dbReference type="EMBL" id="MCB7389452.1"/>
    </source>
</evidence>
<keyword evidence="3" id="KW-1185">Reference proteome</keyword>
<dbReference type="EMBL" id="JAJCIS010000026">
    <property type="protein sequence ID" value="MCB7389452.1"/>
    <property type="molecule type" value="Genomic_DNA"/>
</dbReference>
<evidence type="ECO:0000313" key="3">
    <source>
        <dbReference type="Proteomes" id="UP001299546"/>
    </source>
</evidence>
<organism evidence="2 3">
    <name type="scientific">Bariatricus massiliensis</name>
    <dbReference type="NCBI Taxonomy" id="1745713"/>
    <lineage>
        <taxon>Bacteria</taxon>
        <taxon>Bacillati</taxon>
        <taxon>Bacillota</taxon>
        <taxon>Clostridia</taxon>
        <taxon>Lachnospirales</taxon>
        <taxon>Lachnospiraceae</taxon>
        <taxon>Bariatricus</taxon>
    </lineage>
</organism>
<proteinExistence type="predicted"/>
<dbReference type="RefSeq" id="WP_227183939.1">
    <property type="nucleotide sequence ID" value="NZ_JAJCIQ010000025.1"/>
</dbReference>
<name>A0ABS8DLX8_9FIRM</name>
<dbReference type="NCBIfam" id="NF041260">
    <property type="entry name" value="actino_IHF"/>
    <property type="match status" value="1"/>
</dbReference>
<dbReference type="Gene3D" id="1.10.8.50">
    <property type="match status" value="1"/>
</dbReference>